<organism evidence="2">
    <name type="scientific">Streptococcus thermophilus</name>
    <dbReference type="NCBI Taxonomy" id="1308"/>
    <lineage>
        <taxon>Bacteria</taxon>
        <taxon>Bacillati</taxon>
        <taxon>Bacillota</taxon>
        <taxon>Bacilli</taxon>
        <taxon>Lactobacillales</taxon>
        <taxon>Streptococcaceae</taxon>
        <taxon>Streptococcus</taxon>
    </lineage>
</organism>
<feature type="non-terminal residue" evidence="2">
    <location>
        <position position="31"/>
    </location>
</feature>
<dbReference type="AlphaFoldDB" id="Q1ZZH9"/>
<sequence>MTDFKKQGEILADKNTQGKERHWPGQKILSL</sequence>
<evidence type="ECO:0000313" key="2">
    <source>
        <dbReference type="EMBL" id="ABD78843.1"/>
    </source>
</evidence>
<name>Q1ZZH9_STRTR</name>
<keyword evidence="2" id="KW-0614">Plasmid</keyword>
<feature type="compositionally biased region" description="Basic and acidic residues" evidence="1">
    <location>
        <begin position="1"/>
        <end position="23"/>
    </location>
</feature>
<dbReference type="EMBL" id="DQ417608">
    <property type="protein sequence ID" value="ABD78843.1"/>
    <property type="molecule type" value="Genomic_DNA"/>
</dbReference>
<evidence type="ECO:0000256" key="1">
    <source>
        <dbReference type="SAM" id="MobiDB-lite"/>
    </source>
</evidence>
<feature type="region of interest" description="Disordered" evidence="1">
    <location>
        <begin position="1"/>
        <end position="31"/>
    </location>
</feature>
<protein>
    <submittedName>
        <fullName evidence="2">Replicative protein</fullName>
    </submittedName>
</protein>
<accession>Q1ZZH9</accession>
<proteinExistence type="predicted"/>
<gene>
    <name evidence="2" type="primary">rep</name>
</gene>
<reference evidence="2" key="1">
    <citation type="journal article" date="2006" name="Curr. Microbiol.">
        <title>Rapid screening of plasmid-encoded small hsp-genes in Streptococcus thermophilus.</title>
        <authorList>
            <person name="Petrova P.M."/>
            <person name="Gouliamova D.E."/>
        </authorList>
    </citation>
    <scope>NUCLEOTIDE SEQUENCE</scope>
    <source>
        <plasmid evidence="2">p2980</plasmid>
    </source>
</reference>
<geneLocation type="plasmid" evidence="2">
    <name>p2980</name>
</geneLocation>